<feature type="domain" description="JmjC" evidence="4">
    <location>
        <begin position="109"/>
        <end position="245"/>
    </location>
</feature>
<evidence type="ECO:0000313" key="5">
    <source>
        <dbReference type="EMBL" id="GAA3522333.1"/>
    </source>
</evidence>
<evidence type="ECO:0000256" key="3">
    <source>
        <dbReference type="ARBA" id="ARBA00023004"/>
    </source>
</evidence>
<dbReference type="PROSITE" id="PS51184">
    <property type="entry name" value="JMJC"/>
    <property type="match status" value="1"/>
</dbReference>
<dbReference type="SUPFAM" id="SSF51197">
    <property type="entry name" value="Clavaminate synthase-like"/>
    <property type="match status" value="1"/>
</dbReference>
<dbReference type="PANTHER" id="PTHR13096">
    <property type="entry name" value="MINA53 MYC INDUCED NUCLEAR ANTIGEN"/>
    <property type="match status" value="1"/>
</dbReference>
<dbReference type="Gene3D" id="2.60.120.650">
    <property type="entry name" value="Cupin"/>
    <property type="match status" value="1"/>
</dbReference>
<keyword evidence="3" id="KW-0408">Iron</keyword>
<dbReference type="Pfam" id="PF08007">
    <property type="entry name" value="JmjC_2"/>
    <property type="match status" value="1"/>
</dbReference>
<protein>
    <recommendedName>
        <fullName evidence="4">JmjC domain-containing protein</fullName>
    </recommendedName>
</protein>
<dbReference type="InterPro" id="IPR003347">
    <property type="entry name" value="JmjC_dom"/>
</dbReference>
<dbReference type="RefSeq" id="WP_344930701.1">
    <property type="nucleotide sequence ID" value="NZ_BAABCW010000029.1"/>
</dbReference>
<reference evidence="6" key="1">
    <citation type="journal article" date="2019" name="Int. J. Syst. Evol. Microbiol.">
        <title>The Global Catalogue of Microorganisms (GCM) 10K type strain sequencing project: providing services to taxonomists for standard genome sequencing and annotation.</title>
        <authorList>
            <consortium name="The Broad Institute Genomics Platform"/>
            <consortium name="The Broad Institute Genome Sequencing Center for Infectious Disease"/>
            <person name="Wu L."/>
            <person name="Ma J."/>
        </authorList>
    </citation>
    <scope>NUCLEOTIDE SEQUENCE [LARGE SCALE GENOMIC DNA]</scope>
    <source>
        <strain evidence="6">JCM 17106</strain>
    </source>
</reference>
<dbReference type="Proteomes" id="UP001500459">
    <property type="component" value="Unassembled WGS sequence"/>
</dbReference>
<accession>A0ABP6UX69</accession>
<dbReference type="EMBL" id="BAABCW010000029">
    <property type="protein sequence ID" value="GAA3522333.1"/>
    <property type="molecule type" value="Genomic_DNA"/>
</dbReference>
<evidence type="ECO:0000256" key="1">
    <source>
        <dbReference type="ARBA" id="ARBA00001954"/>
    </source>
</evidence>
<dbReference type="PANTHER" id="PTHR13096:SF9">
    <property type="entry name" value="BIFUNCTIONAL LYSINE-SPECIFIC DEMETHYLASE AND HISTIDYL-HYDROXYLASE"/>
    <property type="match status" value="1"/>
</dbReference>
<evidence type="ECO:0000256" key="2">
    <source>
        <dbReference type="ARBA" id="ARBA00022723"/>
    </source>
</evidence>
<comment type="cofactor">
    <cofactor evidence="1">
        <name>Fe(2+)</name>
        <dbReference type="ChEBI" id="CHEBI:29033"/>
    </cofactor>
</comment>
<keyword evidence="2" id="KW-0479">Metal-binding</keyword>
<evidence type="ECO:0000313" key="6">
    <source>
        <dbReference type="Proteomes" id="UP001500459"/>
    </source>
</evidence>
<organism evidence="5 6">
    <name type="scientific">Aquimarina addita</name>
    <dbReference type="NCBI Taxonomy" id="870485"/>
    <lineage>
        <taxon>Bacteria</taxon>
        <taxon>Pseudomonadati</taxon>
        <taxon>Bacteroidota</taxon>
        <taxon>Flavobacteriia</taxon>
        <taxon>Flavobacteriales</taxon>
        <taxon>Flavobacteriaceae</taxon>
        <taxon>Aquimarina</taxon>
    </lineage>
</organism>
<name>A0ABP6UX69_9FLAO</name>
<proteinExistence type="predicted"/>
<dbReference type="InterPro" id="IPR039994">
    <property type="entry name" value="NO66-like"/>
</dbReference>
<gene>
    <name evidence="5" type="ORF">GCM10022393_41090</name>
</gene>
<comment type="caution">
    <text evidence="5">The sequence shown here is derived from an EMBL/GenBank/DDBJ whole genome shotgun (WGS) entry which is preliminary data.</text>
</comment>
<evidence type="ECO:0000259" key="4">
    <source>
        <dbReference type="PROSITE" id="PS51184"/>
    </source>
</evidence>
<keyword evidence="6" id="KW-1185">Reference proteome</keyword>
<sequence length="405" mass="46715">MDTLLTKKQEIENFADLIYPFEKNVFAKDFWGKQTLHIQRESPEYYNSLLTIENLDEILDHSRPKGWSLRVVKNQVPINPSKYENEDGSLNLNQIYAAYADGHTIVIHEVQRYWKPIQRLCQSLQKEFNFRTLGELFLTPKNQKALSPHYDAHDVFVVQLQGTKHWTLYDEEYQTPLVDSFQPVFDRNQLKNKREIMLKAGDVLFIPRGVPHEAMTMDESSLHLSIGVHPFQWVDLLMISLSQVAQNDVEFRQPLPLGYLNQYKTDDSLKELINTKIERLLQKTSNNLNPSYGIDLLSENFRSNQKSIGDGHFAHLDKIEDINLKTSLAHRDFMTVGVLQIGELSRILFQGNVIKGPEYLGSCFDFIAKATKGFTVSEIPLLDEEGKLKLVKRLVRGGLLKIINI</sequence>